<dbReference type="Pfam" id="PF01053">
    <property type="entry name" value="Cys_Met_Meta_PP"/>
    <property type="match status" value="1"/>
</dbReference>
<evidence type="ECO:0000256" key="2">
    <source>
        <dbReference type="ARBA" id="ARBA00022898"/>
    </source>
</evidence>
<dbReference type="RefSeq" id="XP_062652709.1">
    <property type="nucleotide sequence ID" value="XM_062795913.1"/>
</dbReference>
<keyword evidence="4" id="KW-0808">Transferase</keyword>
<dbReference type="InterPro" id="IPR000277">
    <property type="entry name" value="Cys/Met-Metab_PyrdxlP-dep_enz"/>
</dbReference>
<organism evidence="4 5">
    <name type="scientific">Parathielavia appendiculata</name>
    <dbReference type="NCBI Taxonomy" id="2587402"/>
    <lineage>
        <taxon>Eukaryota</taxon>
        <taxon>Fungi</taxon>
        <taxon>Dikarya</taxon>
        <taxon>Ascomycota</taxon>
        <taxon>Pezizomycotina</taxon>
        <taxon>Sordariomycetes</taxon>
        <taxon>Sordariomycetidae</taxon>
        <taxon>Sordariales</taxon>
        <taxon>Chaetomiaceae</taxon>
        <taxon>Parathielavia</taxon>
    </lineage>
</organism>
<dbReference type="EMBL" id="MU853223">
    <property type="protein sequence ID" value="KAK4128938.1"/>
    <property type="molecule type" value="Genomic_DNA"/>
</dbReference>
<evidence type="ECO:0000313" key="5">
    <source>
        <dbReference type="Proteomes" id="UP001302602"/>
    </source>
</evidence>
<dbReference type="AlphaFoldDB" id="A0AAN6U9I1"/>
<dbReference type="InterPro" id="IPR051750">
    <property type="entry name" value="Trans-sulfuration_enzymes"/>
</dbReference>
<gene>
    <name evidence="4" type="ORF">N657DRAFT_676650</name>
</gene>
<dbReference type="Proteomes" id="UP001302602">
    <property type="component" value="Unassembled WGS sequence"/>
</dbReference>
<accession>A0AAN6U9I1</accession>
<sequence length="585" mass="63793">MPVKQINTELGHSLPPEAPHNITFHIPGWDTAKALRRGDPELMAKLVSIYPRFRPFSEVRELSTVLHARLSLPATQGLLLYTHPDVFQTTLRFSASPHRPPNHTIPPSDLSFHVLDIPLTFPLPSEPETDLLGNDDPVRLYAVAYPLDLAPGAMGVWNNSGVGVSSRLAAALLPAVQRGKVEVVWKWEGGDAGAEQVGIERVPGSRGLPWGEGHVGLRRRIAGLVGGGGGKVGEEEVWLYPTGMAAVWRLHQAMVEVRGKGKVVVLGSIFHSSFHLFEESEGGVKHFGKCDAESGVMEELEAWLEKEKQAGRRVAYVFAEFPSNPILVSVDLRRLRQVADKYSVPVVVDDTIGSFCNIDVSPVVDAIVTSITKSVSGYANVMGGAITLPPSSPLHGPLKSTLTAQFINEYFHPDAAKLLANSASYLARSAILNRNALALATFLHSHSQSPTSPVTAVLYPPFTDTHANYAAMMRPATADFMPGYGCLMAIEFTTLRVARAFYDNLSVFHGPHLGAHHTLAFPFNDAIWGTDPEGLAYIRTYGAKAEQVRVSVGLEEVEELVDTFKAALDVAEEERRREEEGMGRR</sequence>
<evidence type="ECO:0000256" key="1">
    <source>
        <dbReference type="ARBA" id="ARBA00001933"/>
    </source>
</evidence>
<reference evidence="4" key="1">
    <citation type="journal article" date="2023" name="Mol. Phylogenet. Evol.">
        <title>Genome-scale phylogeny and comparative genomics of the fungal order Sordariales.</title>
        <authorList>
            <person name="Hensen N."/>
            <person name="Bonometti L."/>
            <person name="Westerberg I."/>
            <person name="Brannstrom I.O."/>
            <person name="Guillou S."/>
            <person name="Cros-Aarteil S."/>
            <person name="Calhoun S."/>
            <person name="Haridas S."/>
            <person name="Kuo A."/>
            <person name="Mondo S."/>
            <person name="Pangilinan J."/>
            <person name="Riley R."/>
            <person name="LaButti K."/>
            <person name="Andreopoulos B."/>
            <person name="Lipzen A."/>
            <person name="Chen C."/>
            <person name="Yan M."/>
            <person name="Daum C."/>
            <person name="Ng V."/>
            <person name="Clum A."/>
            <person name="Steindorff A."/>
            <person name="Ohm R.A."/>
            <person name="Martin F."/>
            <person name="Silar P."/>
            <person name="Natvig D.O."/>
            <person name="Lalanne C."/>
            <person name="Gautier V."/>
            <person name="Ament-Velasquez S.L."/>
            <person name="Kruys A."/>
            <person name="Hutchinson M.I."/>
            <person name="Powell A.J."/>
            <person name="Barry K."/>
            <person name="Miller A.N."/>
            <person name="Grigoriev I.V."/>
            <person name="Debuchy R."/>
            <person name="Gladieux P."/>
            <person name="Hiltunen Thoren M."/>
            <person name="Johannesson H."/>
        </authorList>
    </citation>
    <scope>NUCLEOTIDE SEQUENCE</scope>
    <source>
        <strain evidence="4">CBS 731.68</strain>
    </source>
</reference>
<evidence type="ECO:0000256" key="3">
    <source>
        <dbReference type="RuleBase" id="RU362118"/>
    </source>
</evidence>
<dbReference type="Gene3D" id="3.90.1150.10">
    <property type="entry name" value="Aspartate Aminotransferase, domain 1"/>
    <property type="match status" value="1"/>
</dbReference>
<comment type="caution">
    <text evidence="4">The sequence shown here is derived from an EMBL/GenBank/DDBJ whole genome shotgun (WGS) entry which is preliminary data.</text>
</comment>
<reference evidence="4" key="2">
    <citation type="submission" date="2023-05" db="EMBL/GenBank/DDBJ databases">
        <authorList>
            <consortium name="Lawrence Berkeley National Laboratory"/>
            <person name="Steindorff A."/>
            <person name="Hensen N."/>
            <person name="Bonometti L."/>
            <person name="Westerberg I."/>
            <person name="Brannstrom I.O."/>
            <person name="Guillou S."/>
            <person name="Cros-Aarteil S."/>
            <person name="Calhoun S."/>
            <person name="Haridas S."/>
            <person name="Kuo A."/>
            <person name="Mondo S."/>
            <person name="Pangilinan J."/>
            <person name="Riley R."/>
            <person name="Labutti K."/>
            <person name="Andreopoulos B."/>
            <person name="Lipzen A."/>
            <person name="Chen C."/>
            <person name="Yanf M."/>
            <person name="Daum C."/>
            <person name="Ng V."/>
            <person name="Clum A."/>
            <person name="Ohm R."/>
            <person name="Martin F."/>
            <person name="Silar P."/>
            <person name="Natvig D."/>
            <person name="Lalanne C."/>
            <person name="Gautier V."/>
            <person name="Ament-Velasquez S.L."/>
            <person name="Kruys A."/>
            <person name="Hutchinson M.I."/>
            <person name="Powell A.J."/>
            <person name="Barry K."/>
            <person name="Miller A.N."/>
            <person name="Grigoriev I.V."/>
            <person name="Debuchy R."/>
            <person name="Gladieux P."/>
            <person name="Thoren M.H."/>
            <person name="Johannesson H."/>
        </authorList>
    </citation>
    <scope>NUCLEOTIDE SEQUENCE</scope>
    <source>
        <strain evidence="4">CBS 731.68</strain>
    </source>
</reference>
<dbReference type="PANTHER" id="PTHR42699">
    <property type="match status" value="1"/>
</dbReference>
<keyword evidence="2 3" id="KW-0663">Pyridoxal phosphate</keyword>
<keyword evidence="5" id="KW-1185">Reference proteome</keyword>
<dbReference type="GO" id="GO:0019346">
    <property type="term" value="P:transsulfuration"/>
    <property type="evidence" value="ECO:0007669"/>
    <property type="project" value="InterPro"/>
</dbReference>
<dbReference type="GeneID" id="87832681"/>
<proteinExistence type="inferred from homology"/>
<protein>
    <submittedName>
        <fullName evidence="4">PLP-dependent transferase</fullName>
    </submittedName>
</protein>
<dbReference type="GO" id="GO:0030170">
    <property type="term" value="F:pyridoxal phosphate binding"/>
    <property type="evidence" value="ECO:0007669"/>
    <property type="project" value="InterPro"/>
</dbReference>
<dbReference type="SUPFAM" id="SSF53383">
    <property type="entry name" value="PLP-dependent transferases"/>
    <property type="match status" value="1"/>
</dbReference>
<dbReference type="InterPro" id="IPR015424">
    <property type="entry name" value="PyrdxlP-dep_Trfase"/>
</dbReference>
<dbReference type="InterPro" id="IPR015422">
    <property type="entry name" value="PyrdxlP-dep_Trfase_small"/>
</dbReference>
<dbReference type="Gene3D" id="3.40.640.10">
    <property type="entry name" value="Type I PLP-dependent aspartate aminotransferase-like (Major domain)"/>
    <property type="match status" value="1"/>
</dbReference>
<dbReference type="PANTHER" id="PTHR42699:SF1">
    <property type="entry name" value="CYSTATHIONINE GAMMA-SYNTHASE-RELATED"/>
    <property type="match status" value="1"/>
</dbReference>
<name>A0AAN6U9I1_9PEZI</name>
<dbReference type="GO" id="GO:0003962">
    <property type="term" value="F:cystathionine gamma-synthase activity"/>
    <property type="evidence" value="ECO:0007669"/>
    <property type="project" value="TreeGrafter"/>
</dbReference>
<dbReference type="InterPro" id="IPR015421">
    <property type="entry name" value="PyrdxlP-dep_Trfase_major"/>
</dbReference>
<comment type="cofactor">
    <cofactor evidence="1 3">
        <name>pyridoxal 5'-phosphate</name>
        <dbReference type="ChEBI" id="CHEBI:597326"/>
    </cofactor>
</comment>
<comment type="similarity">
    <text evidence="3">Belongs to the trans-sulfuration enzymes family.</text>
</comment>
<evidence type="ECO:0000313" key="4">
    <source>
        <dbReference type="EMBL" id="KAK4128938.1"/>
    </source>
</evidence>